<gene>
    <name evidence="11" type="ORF">A8806_12528</name>
</gene>
<dbReference type="Pfam" id="PF04963">
    <property type="entry name" value="Sigma54_CBD"/>
    <property type="match status" value="1"/>
</dbReference>
<dbReference type="Pfam" id="PF00309">
    <property type="entry name" value="Sigma54_AID"/>
    <property type="match status" value="1"/>
</dbReference>
<dbReference type="GO" id="GO:0003677">
    <property type="term" value="F:DNA binding"/>
    <property type="evidence" value="ECO:0007669"/>
    <property type="project" value="UniProtKB-KW"/>
</dbReference>
<keyword evidence="7" id="KW-0238">DNA-binding</keyword>
<organism evidence="11 12">
    <name type="scientific">Faecalicatena orotica</name>
    <dbReference type="NCBI Taxonomy" id="1544"/>
    <lineage>
        <taxon>Bacteria</taxon>
        <taxon>Bacillati</taxon>
        <taxon>Bacillota</taxon>
        <taxon>Clostridia</taxon>
        <taxon>Lachnospirales</taxon>
        <taxon>Lachnospiraceae</taxon>
        <taxon>Faecalicatena</taxon>
    </lineage>
</organism>
<dbReference type="InterPro" id="IPR010982">
    <property type="entry name" value="Lambda_DNA-bd_dom_sf"/>
</dbReference>
<evidence type="ECO:0000313" key="12">
    <source>
        <dbReference type="Proteomes" id="UP000245845"/>
    </source>
</evidence>
<evidence type="ECO:0000256" key="4">
    <source>
        <dbReference type="ARBA" id="ARBA00022695"/>
    </source>
</evidence>
<dbReference type="PANTHER" id="PTHR32248">
    <property type="entry name" value="RNA POLYMERASE SIGMA-54 FACTOR"/>
    <property type="match status" value="1"/>
</dbReference>
<comment type="similarity">
    <text evidence="1">Belongs to the sigma-54 factor family.</text>
</comment>
<evidence type="ECO:0000259" key="9">
    <source>
        <dbReference type="Pfam" id="PF04552"/>
    </source>
</evidence>
<evidence type="ECO:0000256" key="6">
    <source>
        <dbReference type="ARBA" id="ARBA00023082"/>
    </source>
</evidence>
<feature type="domain" description="RNA polymerase sigma factor 54 core-binding" evidence="10">
    <location>
        <begin position="92"/>
        <end position="273"/>
    </location>
</feature>
<keyword evidence="4" id="KW-0548">Nucleotidyltransferase</keyword>
<dbReference type="AlphaFoldDB" id="A0A2Y9BMU9"/>
<keyword evidence="6" id="KW-0731">Sigma factor</keyword>
<evidence type="ECO:0000256" key="7">
    <source>
        <dbReference type="ARBA" id="ARBA00023125"/>
    </source>
</evidence>
<name>A0A2Y9BMU9_9FIRM</name>
<feature type="domain" description="RNA polymerase sigma factor 54 DNA-binding" evidence="9">
    <location>
        <begin position="287"/>
        <end position="443"/>
    </location>
</feature>
<dbReference type="GO" id="GO:0006352">
    <property type="term" value="P:DNA-templated transcription initiation"/>
    <property type="evidence" value="ECO:0007669"/>
    <property type="project" value="InterPro"/>
</dbReference>
<dbReference type="GO" id="GO:0000428">
    <property type="term" value="C:DNA-directed RNA polymerase complex"/>
    <property type="evidence" value="ECO:0007669"/>
    <property type="project" value="UniProtKB-KW"/>
</dbReference>
<dbReference type="InterPro" id="IPR007634">
    <property type="entry name" value="RNA_pol_sigma_54_DNA-bd"/>
</dbReference>
<dbReference type="InterPro" id="IPR038709">
    <property type="entry name" value="RpoN_core-bd_sf"/>
</dbReference>
<dbReference type="GO" id="GO:0001216">
    <property type="term" value="F:DNA-binding transcription activator activity"/>
    <property type="evidence" value="ECO:0007669"/>
    <property type="project" value="InterPro"/>
</dbReference>
<keyword evidence="8" id="KW-0804">Transcription</keyword>
<dbReference type="Proteomes" id="UP000245845">
    <property type="component" value="Unassembled WGS sequence"/>
</dbReference>
<dbReference type="PRINTS" id="PR00045">
    <property type="entry name" value="SIGMA54FCT"/>
</dbReference>
<evidence type="ECO:0000256" key="5">
    <source>
        <dbReference type="ARBA" id="ARBA00023015"/>
    </source>
</evidence>
<keyword evidence="12" id="KW-1185">Reference proteome</keyword>
<dbReference type="Pfam" id="PF04552">
    <property type="entry name" value="Sigma54_DBD"/>
    <property type="match status" value="1"/>
</dbReference>
<keyword evidence="5" id="KW-0805">Transcription regulation</keyword>
<keyword evidence="2" id="KW-0240">DNA-directed RNA polymerase</keyword>
<reference evidence="11 12" key="1">
    <citation type="submission" date="2018-05" db="EMBL/GenBank/DDBJ databases">
        <title>The Hungate 1000. A catalogue of reference genomes from the rumen microbiome.</title>
        <authorList>
            <person name="Kelly W."/>
        </authorList>
    </citation>
    <scope>NUCLEOTIDE SEQUENCE [LARGE SCALE GENOMIC DNA]</scope>
    <source>
        <strain evidence="11 12">NLAE-zl-C242</strain>
    </source>
</reference>
<dbReference type="GO" id="GO:0016987">
    <property type="term" value="F:sigma factor activity"/>
    <property type="evidence" value="ECO:0007669"/>
    <property type="project" value="UniProtKB-KW"/>
</dbReference>
<dbReference type="Gene3D" id="1.10.260.40">
    <property type="entry name" value="lambda repressor-like DNA-binding domains"/>
    <property type="match status" value="1"/>
</dbReference>
<evidence type="ECO:0000313" key="11">
    <source>
        <dbReference type="EMBL" id="PWJ18373.1"/>
    </source>
</evidence>
<keyword evidence="3" id="KW-0808">Transferase</keyword>
<dbReference type="Gene3D" id="1.10.10.1330">
    <property type="entry name" value="RNA polymerase sigma-54 factor, core-binding domain"/>
    <property type="match status" value="1"/>
</dbReference>
<evidence type="ECO:0000259" key="10">
    <source>
        <dbReference type="Pfam" id="PF04963"/>
    </source>
</evidence>
<dbReference type="PIRSF" id="PIRSF000774">
    <property type="entry name" value="RpoN"/>
    <property type="match status" value="1"/>
</dbReference>
<dbReference type="PROSITE" id="PS50044">
    <property type="entry name" value="SIGMA54_3"/>
    <property type="match status" value="1"/>
</dbReference>
<dbReference type="Gene3D" id="1.10.10.60">
    <property type="entry name" value="Homeodomain-like"/>
    <property type="match status" value="1"/>
</dbReference>
<evidence type="ECO:0000256" key="2">
    <source>
        <dbReference type="ARBA" id="ARBA00022478"/>
    </source>
</evidence>
<evidence type="ECO:0000256" key="8">
    <source>
        <dbReference type="ARBA" id="ARBA00023163"/>
    </source>
</evidence>
<accession>A0A2Y9BMU9</accession>
<dbReference type="InterPro" id="IPR007046">
    <property type="entry name" value="RNA_pol_sigma_54_core-bd"/>
</dbReference>
<dbReference type="EMBL" id="QGDL01000025">
    <property type="protein sequence ID" value="PWJ18373.1"/>
    <property type="molecule type" value="Genomic_DNA"/>
</dbReference>
<comment type="caution">
    <text evidence="11">The sequence shown here is derived from an EMBL/GenBank/DDBJ whole genome shotgun (WGS) entry which is preliminary data.</text>
</comment>
<dbReference type="NCBIfam" id="TIGR02395">
    <property type="entry name" value="rpoN_sigma"/>
    <property type="match status" value="1"/>
</dbReference>
<dbReference type="PANTHER" id="PTHR32248:SF4">
    <property type="entry name" value="RNA POLYMERASE SIGMA-54 FACTOR"/>
    <property type="match status" value="1"/>
</dbReference>
<sequence length="446" mass="50802">MNLNLTLQQRQQMSQAQIQSLEILAMDSIELNQFLKTEYLENPLLDHNEEPYGDSIAEPLSAYYGTQNSSGAAGFSSVDDDDDHSRDFAAPKENLLRDYLLSQLDSRLYSRQEWGLFIYLIECLDDNGLFTMPAKEAAEKTGASESLVRQCLVTLQQLEPYGIFSADLKDCLLRQLDALDINTEILTLMIRCHLQDIADGKISNISRNLHIPTVEVRKNIELIARLNPHPLSGFHSGENSFIIPDIILKKESSDWSIQLNDSWIENYQVNDYYLKMMETSTDPDLITYFKSKLTRVQFILDSIEQRRKTVISITNVILDIQLDYFEHHASLVPMTMSDVAEKAGIHTSTVSRAVKGKYLQYPGGSIFMKNLFTAPVSSHEQGNITSALVKQYIKEYIAAENKKKPYSDQALAKLLENQDIKVSRRAVAKYREELGIKGSFDRRSYQ</sequence>
<evidence type="ECO:0000256" key="1">
    <source>
        <dbReference type="ARBA" id="ARBA00008798"/>
    </source>
</evidence>
<proteinExistence type="inferred from homology"/>
<dbReference type="RefSeq" id="WP_109733953.1">
    <property type="nucleotide sequence ID" value="NZ_BAAACK010000013.1"/>
</dbReference>
<evidence type="ECO:0000256" key="3">
    <source>
        <dbReference type="ARBA" id="ARBA00022679"/>
    </source>
</evidence>
<protein>
    <submittedName>
        <fullName evidence="11">RNA polymerase RpoN-/SigL-like sigma 54 subunit</fullName>
    </submittedName>
</protein>
<dbReference type="InterPro" id="IPR000394">
    <property type="entry name" value="RNA_pol_sigma_54"/>
</dbReference>
<dbReference type="GO" id="GO:0016779">
    <property type="term" value="F:nucleotidyltransferase activity"/>
    <property type="evidence" value="ECO:0007669"/>
    <property type="project" value="UniProtKB-KW"/>
</dbReference>
<dbReference type="OrthoDB" id="9814402at2"/>